<sequence length="592" mass="67253">MLVQAFDKMDYHFGNSSKILFRDTKKSYQIIGGDQNMTHTKIAFRRRWNTCDSNDSVLGSDTVLISWSIHPNDEIDKDLSNLYSEETIALPRIFHGQKYLLLQAPAQMEIPKGHNVHQWDVLMRNVIISNKTATQYWCKVFRNPPLPKKSHIVAYKPMILSNNTDLIHHMFLYECDVPPGFLDSYASSNQNGYPCYTDDMPSDWEKCITPVAIWVVGGGRKVFPDHIGLPIGPRQTYFMLEIHYRDPGPIPVIDNSGFRLYHTEELRPFDAGILMTGVKVTPLHLVPPGQMGYRSVGLCNDVCTNKLFPRMGIKIVSVLLHSHIPASSVRLRHVRGDGEMNPIVENNKYEYSHQVDQRLKEEVTVFPSDHLITECDYTTIDETSPAFGSRFSKEEMCSSFVTYYPRTNLSSCHSMTPVRHFFKALGIKSFYNVTMDDIETYVMKTISNSLHKMPSLPAMSIHDPDTDAIAKLVKILSRDNGLLKLTINEPNEFRGKNLSKYVESLPWADMLFTKSFESSLANGLQIVLCRFRNNKLAIAPNIESFPKFTELPERGTQECLLANGLEGSSSVSTKPVGILTSLLTLVYLFIYI</sequence>
<dbReference type="InterPro" id="IPR024548">
    <property type="entry name" value="Cu2_monoox_C"/>
</dbReference>
<dbReference type="Pfam" id="PF01082">
    <property type="entry name" value="Cu2_monooxygen"/>
    <property type="match status" value="1"/>
</dbReference>
<dbReference type="InterPro" id="IPR008977">
    <property type="entry name" value="PHM/PNGase_F_dom_sf"/>
</dbReference>
<keyword evidence="2" id="KW-1015">Disulfide bond</keyword>
<reference evidence="6 7" key="1">
    <citation type="submission" date="2023-10" db="EMBL/GenBank/DDBJ databases">
        <title>Genomes of two closely related lineages of the louse Polyplax serrata with different host specificities.</title>
        <authorList>
            <person name="Martinu J."/>
            <person name="Tarabai H."/>
            <person name="Stefka J."/>
            <person name="Hypsa V."/>
        </authorList>
    </citation>
    <scope>NUCLEOTIDE SEQUENCE [LARGE SCALE GENOMIC DNA]</scope>
    <source>
        <strain evidence="6">HR10_N</strain>
    </source>
</reference>
<evidence type="ECO:0000313" key="7">
    <source>
        <dbReference type="Proteomes" id="UP001372834"/>
    </source>
</evidence>
<evidence type="ECO:0000259" key="4">
    <source>
        <dbReference type="Pfam" id="PF01082"/>
    </source>
</evidence>
<dbReference type="EMBL" id="JAWJWE010000036">
    <property type="protein sequence ID" value="KAK6629905.1"/>
    <property type="molecule type" value="Genomic_DNA"/>
</dbReference>
<evidence type="ECO:0000256" key="3">
    <source>
        <dbReference type="ARBA" id="ARBA00023180"/>
    </source>
</evidence>
<dbReference type="CDD" id="cd09631">
    <property type="entry name" value="DOMON_DOH"/>
    <property type="match status" value="1"/>
</dbReference>
<dbReference type="InterPro" id="IPR045266">
    <property type="entry name" value="DOH_DOMON"/>
</dbReference>
<dbReference type="Pfam" id="PF03712">
    <property type="entry name" value="Cu2_monoox_C"/>
    <property type="match status" value="1"/>
</dbReference>
<feature type="domain" description="Copper type II ascorbate-dependent monooxygenase N-terminal" evidence="4">
    <location>
        <begin position="119"/>
        <end position="247"/>
    </location>
</feature>
<dbReference type="GO" id="GO:0004500">
    <property type="term" value="F:dopamine beta-monooxygenase activity"/>
    <property type="evidence" value="ECO:0007669"/>
    <property type="project" value="InterPro"/>
</dbReference>
<dbReference type="FunFam" id="2.60.120.230:FF:000001">
    <property type="entry name" value="Monooxygenase, DBH-like 1"/>
    <property type="match status" value="1"/>
</dbReference>
<protein>
    <submittedName>
        <fullName evidence="6">Uncharacterized protein</fullName>
    </submittedName>
</protein>
<dbReference type="GO" id="GO:0042420">
    <property type="term" value="P:dopamine catabolic process"/>
    <property type="evidence" value="ECO:0007669"/>
    <property type="project" value="TreeGrafter"/>
</dbReference>
<dbReference type="InterPro" id="IPR000945">
    <property type="entry name" value="DBH-like"/>
</dbReference>
<comment type="caution">
    <text evidence="6">The sequence shown here is derived from an EMBL/GenBank/DDBJ whole genome shotgun (WGS) entry which is preliminary data.</text>
</comment>
<dbReference type="AlphaFoldDB" id="A0AAN8P3K9"/>
<evidence type="ECO:0000256" key="1">
    <source>
        <dbReference type="ARBA" id="ARBA00010676"/>
    </source>
</evidence>
<evidence type="ECO:0000313" key="6">
    <source>
        <dbReference type="EMBL" id="KAK6629905.1"/>
    </source>
</evidence>
<dbReference type="GO" id="GO:0030667">
    <property type="term" value="C:secretory granule membrane"/>
    <property type="evidence" value="ECO:0007669"/>
    <property type="project" value="TreeGrafter"/>
</dbReference>
<dbReference type="GO" id="GO:0042421">
    <property type="term" value="P:norepinephrine biosynthetic process"/>
    <property type="evidence" value="ECO:0007669"/>
    <property type="project" value="TreeGrafter"/>
</dbReference>
<dbReference type="InterPro" id="IPR000323">
    <property type="entry name" value="Cu2_ascorb_mOase_N"/>
</dbReference>
<accession>A0AAN8P3K9</accession>
<dbReference type="InterPro" id="IPR014784">
    <property type="entry name" value="Cu2_ascorb_mOase-like_C"/>
</dbReference>
<dbReference type="GO" id="GO:0005507">
    <property type="term" value="F:copper ion binding"/>
    <property type="evidence" value="ECO:0007669"/>
    <property type="project" value="InterPro"/>
</dbReference>
<dbReference type="GO" id="GO:0005615">
    <property type="term" value="C:extracellular space"/>
    <property type="evidence" value="ECO:0007669"/>
    <property type="project" value="TreeGrafter"/>
</dbReference>
<feature type="domain" description="Copper type II ascorbate-dependent monooxygenase C-terminal" evidence="5">
    <location>
        <begin position="269"/>
        <end position="422"/>
    </location>
</feature>
<dbReference type="GO" id="GO:0006589">
    <property type="term" value="P:octopamine biosynthetic process"/>
    <property type="evidence" value="ECO:0007669"/>
    <property type="project" value="TreeGrafter"/>
</dbReference>
<evidence type="ECO:0000256" key="2">
    <source>
        <dbReference type="ARBA" id="ARBA00023157"/>
    </source>
</evidence>
<dbReference type="Proteomes" id="UP001372834">
    <property type="component" value="Unassembled WGS sequence"/>
</dbReference>
<dbReference type="InterPro" id="IPR036939">
    <property type="entry name" value="Cu2_ascorb_mOase_N_sf"/>
</dbReference>
<organism evidence="6 7">
    <name type="scientific">Polyplax serrata</name>
    <name type="common">Common mouse louse</name>
    <dbReference type="NCBI Taxonomy" id="468196"/>
    <lineage>
        <taxon>Eukaryota</taxon>
        <taxon>Metazoa</taxon>
        <taxon>Ecdysozoa</taxon>
        <taxon>Arthropoda</taxon>
        <taxon>Hexapoda</taxon>
        <taxon>Insecta</taxon>
        <taxon>Pterygota</taxon>
        <taxon>Neoptera</taxon>
        <taxon>Paraneoptera</taxon>
        <taxon>Psocodea</taxon>
        <taxon>Troctomorpha</taxon>
        <taxon>Phthiraptera</taxon>
        <taxon>Anoplura</taxon>
        <taxon>Polyplacidae</taxon>
        <taxon>Polyplax</taxon>
    </lineage>
</organism>
<dbReference type="PANTHER" id="PTHR10157">
    <property type="entry name" value="DOPAMINE BETA HYDROXYLASE RELATED"/>
    <property type="match status" value="1"/>
</dbReference>
<evidence type="ECO:0000259" key="5">
    <source>
        <dbReference type="Pfam" id="PF03712"/>
    </source>
</evidence>
<proteinExistence type="inferred from homology"/>
<gene>
    <name evidence="6" type="ORF">RUM43_003726</name>
</gene>
<dbReference type="SUPFAM" id="SSF49742">
    <property type="entry name" value="PHM/PNGase F"/>
    <property type="match status" value="2"/>
</dbReference>
<comment type="similarity">
    <text evidence="1">Belongs to the copper type II ascorbate-dependent monooxygenase family.</text>
</comment>
<keyword evidence="3" id="KW-0325">Glycoprotein</keyword>
<dbReference type="Gene3D" id="2.60.120.310">
    <property type="entry name" value="Copper type II, ascorbate-dependent monooxygenase, N-terminal domain"/>
    <property type="match status" value="1"/>
</dbReference>
<dbReference type="PANTHER" id="PTHR10157:SF23">
    <property type="entry name" value="MOXD1 HOMOLOG 1"/>
    <property type="match status" value="1"/>
</dbReference>
<name>A0AAN8P3K9_POLSC</name>
<dbReference type="Gene3D" id="2.60.120.230">
    <property type="match status" value="1"/>
</dbReference>